<accession>A0A4Y7IGK4</accession>
<gene>
    <name evidence="1" type="ORF">C5167_041002</name>
</gene>
<protein>
    <submittedName>
        <fullName evidence="1">Uncharacterized protein</fullName>
    </submittedName>
</protein>
<dbReference type="EMBL" id="CM010715">
    <property type="protein sequence ID" value="RZC48043.1"/>
    <property type="molecule type" value="Genomic_DNA"/>
</dbReference>
<proteinExistence type="predicted"/>
<keyword evidence="2" id="KW-1185">Reference proteome</keyword>
<reference evidence="1 2" key="1">
    <citation type="journal article" date="2018" name="Science">
        <title>The opium poppy genome and morphinan production.</title>
        <authorList>
            <person name="Guo L."/>
            <person name="Winzer T."/>
            <person name="Yang X."/>
            <person name="Li Y."/>
            <person name="Ning Z."/>
            <person name="He Z."/>
            <person name="Teodor R."/>
            <person name="Lu Y."/>
            <person name="Bowser T.A."/>
            <person name="Graham I.A."/>
            <person name="Ye K."/>
        </authorList>
    </citation>
    <scope>NUCLEOTIDE SEQUENCE [LARGE SCALE GENOMIC DNA]</scope>
    <source>
        <strain evidence="2">cv. HN1</strain>
        <tissue evidence="1">Leaves</tissue>
    </source>
</reference>
<feature type="non-terminal residue" evidence="1">
    <location>
        <position position="188"/>
    </location>
</feature>
<organism evidence="1 2">
    <name type="scientific">Papaver somniferum</name>
    <name type="common">Opium poppy</name>
    <dbReference type="NCBI Taxonomy" id="3469"/>
    <lineage>
        <taxon>Eukaryota</taxon>
        <taxon>Viridiplantae</taxon>
        <taxon>Streptophyta</taxon>
        <taxon>Embryophyta</taxon>
        <taxon>Tracheophyta</taxon>
        <taxon>Spermatophyta</taxon>
        <taxon>Magnoliopsida</taxon>
        <taxon>Ranunculales</taxon>
        <taxon>Papaveraceae</taxon>
        <taxon>Papaveroideae</taxon>
        <taxon>Papaver</taxon>
    </lineage>
</organism>
<sequence>MIIQQSFGVEIGQEILLVIIRDTTKDSVSTILLWWVLCPVISQYLVCLELKESFLVLELQCRYPYHPLAHLIKESNNSNLFQFLCLSLSGLLRFHRVHIHPFLPQVNLISNFLIICCLNNNNNNINHTNSKYLLYKSHPQICRRCGHHHLICPSYHILILALPQCRVLLPCPRCLTHHNCHQCTVKWY</sequence>
<name>A0A4Y7IGK4_PAPSO</name>
<evidence type="ECO:0000313" key="1">
    <source>
        <dbReference type="EMBL" id="RZC48043.1"/>
    </source>
</evidence>
<dbReference type="Proteomes" id="UP000316621">
    <property type="component" value="Chromosome 1"/>
</dbReference>
<dbReference type="Gramene" id="RZC48043">
    <property type="protein sequence ID" value="RZC48043"/>
    <property type="gene ID" value="C5167_041002"/>
</dbReference>
<dbReference type="AlphaFoldDB" id="A0A4Y7IGK4"/>
<evidence type="ECO:0000313" key="2">
    <source>
        <dbReference type="Proteomes" id="UP000316621"/>
    </source>
</evidence>